<keyword evidence="3" id="KW-0813">Transport</keyword>
<dbReference type="CDD" id="cd16326">
    <property type="entry name" value="LolB"/>
    <property type="match status" value="1"/>
</dbReference>
<organism evidence="7">
    <name type="scientific">marine metagenome</name>
    <dbReference type="NCBI Taxonomy" id="408172"/>
    <lineage>
        <taxon>unclassified sequences</taxon>
        <taxon>metagenomes</taxon>
        <taxon>ecological metagenomes</taxon>
    </lineage>
</organism>
<evidence type="ECO:0000313" key="7">
    <source>
        <dbReference type="EMBL" id="SVB02677.1"/>
    </source>
</evidence>
<gene>
    <name evidence="7" type="ORF">METZ01_LOCUS155531</name>
</gene>
<comment type="subcellular location">
    <subcellularLocation>
        <location evidence="1">Cell outer membrane</location>
    </subcellularLocation>
</comment>
<dbReference type="InterPro" id="IPR004565">
    <property type="entry name" value="OM_lipoprot_LolB"/>
</dbReference>
<dbReference type="GO" id="GO:0009279">
    <property type="term" value="C:cell outer membrane"/>
    <property type="evidence" value="ECO:0007669"/>
    <property type="project" value="UniProtKB-SubCell"/>
</dbReference>
<keyword evidence="6" id="KW-0143">Chaperone</keyword>
<evidence type="ECO:0000256" key="5">
    <source>
        <dbReference type="ARBA" id="ARBA00023136"/>
    </source>
</evidence>
<dbReference type="Gene3D" id="2.50.20.10">
    <property type="entry name" value="Lipoprotein localisation LolA/LolB/LppX"/>
    <property type="match status" value="1"/>
</dbReference>
<evidence type="ECO:0000256" key="3">
    <source>
        <dbReference type="ARBA" id="ARBA00022448"/>
    </source>
</evidence>
<evidence type="ECO:0000256" key="6">
    <source>
        <dbReference type="ARBA" id="ARBA00023186"/>
    </source>
</evidence>
<evidence type="ECO:0008006" key="8">
    <source>
        <dbReference type="Google" id="ProtNLM"/>
    </source>
</evidence>
<dbReference type="Pfam" id="PF03550">
    <property type="entry name" value="LolB"/>
    <property type="match status" value="1"/>
</dbReference>
<comment type="subunit">
    <text evidence="2">Monomer.</text>
</comment>
<dbReference type="AlphaFoldDB" id="A0A382ANX0"/>
<dbReference type="NCBIfam" id="TIGR00548">
    <property type="entry name" value="lolB"/>
    <property type="match status" value="1"/>
</dbReference>
<dbReference type="GO" id="GO:0015031">
    <property type="term" value="P:protein transport"/>
    <property type="evidence" value="ECO:0007669"/>
    <property type="project" value="UniProtKB-KW"/>
</dbReference>
<keyword evidence="4" id="KW-0653">Protein transport</keyword>
<accession>A0A382ANX0</accession>
<sequence length="146" mass="15929">MACTQMAVDPAPVAETPGSLWQQRQKQLATFVNWNLKGRLAVRAGTRSDSASLIWKRSDTGQEIQLFGPFGGGRVHISQNPDRAILADGAGQEIQGRSAEEVLFSALAWSVPFTEMGYWVRGLPAPGKHDGIGLDYGGRVRHLTQR</sequence>
<name>A0A382ANX0_9ZZZZ</name>
<evidence type="ECO:0000256" key="2">
    <source>
        <dbReference type="ARBA" id="ARBA00011245"/>
    </source>
</evidence>
<evidence type="ECO:0000256" key="1">
    <source>
        <dbReference type="ARBA" id="ARBA00004442"/>
    </source>
</evidence>
<protein>
    <recommendedName>
        <fullName evidence="8">Outer-membrane lipoprotein LolB</fullName>
    </recommendedName>
</protein>
<dbReference type="EMBL" id="UINC01026007">
    <property type="protein sequence ID" value="SVB02677.1"/>
    <property type="molecule type" value="Genomic_DNA"/>
</dbReference>
<proteinExistence type="predicted"/>
<reference evidence="7" key="1">
    <citation type="submission" date="2018-05" db="EMBL/GenBank/DDBJ databases">
        <authorList>
            <person name="Lanie J.A."/>
            <person name="Ng W.-L."/>
            <person name="Kazmierczak K.M."/>
            <person name="Andrzejewski T.M."/>
            <person name="Davidsen T.M."/>
            <person name="Wayne K.J."/>
            <person name="Tettelin H."/>
            <person name="Glass J.I."/>
            <person name="Rusch D."/>
            <person name="Podicherti R."/>
            <person name="Tsui H.-C.T."/>
            <person name="Winkler M.E."/>
        </authorList>
    </citation>
    <scope>NUCLEOTIDE SEQUENCE</scope>
</reference>
<keyword evidence="5" id="KW-0472">Membrane</keyword>
<dbReference type="SUPFAM" id="SSF89392">
    <property type="entry name" value="Prokaryotic lipoproteins and lipoprotein localization factors"/>
    <property type="match status" value="1"/>
</dbReference>
<evidence type="ECO:0000256" key="4">
    <source>
        <dbReference type="ARBA" id="ARBA00022927"/>
    </source>
</evidence>
<feature type="non-terminal residue" evidence="7">
    <location>
        <position position="146"/>
    </location>
</feature>
<dbReference type="InterPro" id="IPR029046">
    <property type="entry name" value="LolA/LolB/LppX"/>
</dbReference>